<dbReference type="SUPFAM" id="SSF57850">
    <property type="entry name" value="RING/U-box"/>
    <property type="match status" value="2"/>
</dbReference>
<dbReference type="PANTHER" id="PTHR46467">
    <property type="entry name" value="TETHER CONTAINING UBX DOMAIN FOR GLUT4"/>
    <property type="match status" value="1"/>
</dbReference>
<dbReference type="RefSeq" id="XP_001435122.1">
    <property type="nucleotide sequence ID" value="XM_001435085.1"/>
</dbReference>
<gene>
    <name evidence="11" type="ORF">GSPATT00036505001</name>
</gene>
<keyword evidence="6" id="KW-0833">Ubl conjugation pathway</keyword>
<dbReference type="GO" id="GO:0006511">
    <property type="term" value="P:ubiquitin-dependent protein catabolic process"/>
    <property type="evidence" value="ECO:0000318"/>
    <property type="project" value="GO_Central"/>
</dbReference>
<evidence type="ECO:0000259" key="9">
    <source>
        <dbReference type="PROSITE" id="PS50033"/>
    </source>
</evidence>
<reference evidence="11 12" key="1">
    <citation type="journal article" date="2006" name="Nature">
        <title>Global trends of whole-genome duplications revealed by the ciliate Paramecium tetraurelia.</title>
        <authorList>
            <consortium name="Genoscope"/>
            <person name="Aury J.-M."/>
            <person name="Jaillon O."/>
            <person name="Duret L."/>
            <person name="Noel B."/>
            <person name="Jubin C."/>
            <person name="Porcel B.M."/>
            <person name="Segurens B."/>
            <person name="Daubin V."/>
            <person name="Anthouard V."/>
            <person name="Aiach N."/>
            <person name="Arnaiz O."/>
            <person name="Billaut A."/>
            <person name="Beisson J."/>
            <person name="Blanc I."/>
            <person name="Bouhouche K."/>
            <person name="Camara F."/>
            <person name="Duharcourt S."/>
            <person name="Guigo R."/>
            <person name="Gogendeau D."/>
            <person name="Katinka M."/>
            <person name="Keller A.-M."/>
            <person name="Kissmehl R."/>
            <person name="Klotz C."/>
            <person name="Koll F."/>
            <person name="Le Moue A."/>
            <person name="Lepere C."/>
            <person name="Malinsky S."/>
            <person name="Nowacki M."/>
            <person name="Nowak J.K."/>
            <person name="Plattner H."/>
            <person name="Poulain J."/>
            <person name="Ruiz F."/>
            <person name="Serrano V."/>
            <person name="Zagulski M."/>
            <person name="Dessen P."/>
            <person name="Betermier M."/>
            <person name="Weissenbach J."/>
            <person name="Scarpelli C."/>
            <person name="Schachter V."/>
            <person name="Sperling L."/>
            <person name="Meyer E."/>
            <person name="Cohen J."/>
            <person name="Wincker P."/>
        </authorList>
    </citation>
    <scope>NUCLEOTIDE SEQUENCE [LARGE SCALE GENOMIC DNA]</scope>
    <source>
        <strain evidence="11 12">Stock d4-2</strain>
    </source>
</reference>
<evidence type="ECO:0000256" key="3">
    <source>
        <dbReference type="ARBA" id="ARBA00022723"/>
    </source>
</evidence>
<dbReference type="Gene3D" id="1.20.120.1750">
    <property type="match status" value="1"/>
</dbReference>
<feature type="transmembrane region" description="Helical" evidence="8">
    <location>
        <begin position="332"/>
        <end position="353"/>
    </location>
</feature>
<dbReference type="GO" id="GO:0008270">
    <property type="term" value="F:zinc ion binding"/>
    <property type="evidence" value="ECO:0007669"/>
    <property type="project" value="UniProtKB-KW"/>
</dbReference>
<dbReference type="InParanoid" id="A0CAA8"/>
<evidence type="ECO:0000256" key="7">
    <source>
        <dbReference type="ARBA" id="ARBA00022833"/>
    </source>
</evidence>
<dbReference type="InterPro" id="IPR044066">
    <property type="entry name" value="TRIAD_supradom"/>
</dbReference>
<dbReference type="InterPro" id="IPR001012">
    <property type="entry name" value="UBX_dom"/>
</dbReference>
<dbReference type="GO" id="GO:0005737">
    <property type="term" value="C:cytoplasm"/>
    <property type="evidence" value="ECO:0000318"/>
    <property type="project" value="GO_Central"/>
</dbReference>
<feature type="domain" description="UBX" evidence="9">
    <location>
        <begin position="726"/>
        <end position="804"/>
    </location>
</feature>
<dbReference type="OrthoDB" id="309475at2759"/>
<evidence type="ECO:0008006" key="13">
    <source>
        <dbReference type="Google" id="ProtNLM"/>
    </source>
</evidence>
<feature type="transmembrane region" description="Helical" evidence="8">
    <location>
        <begin position="199"/>
        <end position="224"/>
    </location>
</feature>
<dbReference type="Pfam" id="PF22191">
    <property type="entry name" value="IBR_1"/>
    <property type="match status" value="1"/>
</dbReference>
<dbReference type="HOGENOM" id="CLU_343065_0_0_1"/>
<keyword evidence="8" id="KW-0472">Membrane</keyword>
<dbReference type="EMBL" id="CT868054">
    <property type="protein sequence ID" value="CAK67725.1"/>
    <property type="molecule type" value="Genomic_DNA"/>
</dbReference>
<keyword evidence="3" id="KW-0479">Metal-binding</keyword>
<evidence type="ECO:0000256" key="6">
    <source>
        <dbReference type="ARBA" id="ARBA00022786"/>
    </source>
</evidence>
<dbReference type="SUPFAM" id="SSF54236">
    <property type="entry name" value="Ubiquitin-like"/>
    <property type="match status" value="1"/>
</dbReference>
<evidence type="ECO:0000256" key="8">
    <source>
        <dbReference type="SAM" id="Phobius"/>
    </source>
</evidence>
<evidence type="ECO:0000256" key="4">
    <source>
        <dbReference type="ARBA" id="ARBA00022737"/>
    </source>
</evidence>
<keyword evidence="2" id="KW-0808">Transferase</keyword>
<organism evidence="11 12">
    <name type="scientific">Paramecium tetraurelia</name>
    <dbReference type="NCBI Taxonomy" id="5888"/>
    <lineage>
        <taxon>Eukaryota</taxon>
        <taxon>Sar</taxon>
        <taxon>Alveolata</taxon>
        <taxon>Ciliophora</taxon>
        <taxon>Intramacronucleata</taxon>
        <taxon>Oligohymenophorea</taxon>
        <taxon>Peniculida</taxon>
        <taxon>Parameciidae</taxon>
        <taxon>Paramecium</taxon>
    </lineage>
</organism>
<keyword evidence="5" id="KW-0863">Zinc-finger</keyword>
<comment type="pathway">
    <text evidence="1">Protein modification; protein ubiquitination.</text>
</comment>
<evidence type="ECO:0000256" key="1">
    <source>
        <dbReference type="ARBA" id="ARBA00004906"/>
    </source>
</evidence>
<dbReference type="KEGG" id="ptm:GSPATT00036505001"/>
<feature type="transmembrane region" description="Helical" evidence="8">
    <location>
        <begin position="270"/>
        <end position="290"/>
    </location>
</feature>
<dbReference type="Proteomes" id="UP000000600">
    <property type="component" value="Unassembled WGS sequence"/>
</dbReference>
<dbReference type="PROSITE" id="PS50033">
    <property type="entry name" value="UBX"/>
    <property type="match status" value="1"/>
</dbReference>
<proteinExistence type="predicted"/>
<dbReference type="GO" id="GO:0000151">
    <property type="term" value="C:ubiquitin ligase complex"/>
    <property type="evidence" value="ECO:0000318"/>
    <property type="project" value="GO_Central"/>
</dbReference>
<evidence type="ECO:0000313" key="11">
    <source>
        <dbReference type="EMBL" id="CAK67725.1"/>
    </source>
</evidence>
<dbReference type="STRING" id="5888.A0CAA8"/>
<dbReference type="PROSITE" id="PS51873">
    <property type="entry name" value="TRIAD"/>
    <property type="match status" value="1"/>
</dbReference>
<dbReference type="GeneID" id="5020907"/>
<dbReference type="Gene3D" id="3.10.20.90">
    <property type="entry name" value="Phosphatidylinositol 3-kinase Catalytic Subunit, Chain A, domain 1"/>
    <property type="match status" value="1"/>
</dbReference>
<sequence>MHICIICTSETDFPTKCDCHFCLLCLLNWFEEKNRDKPIEILNCPNQDCKFTYTREEILSYCSRQPYEGRIQEILLKEYLKSQDIRPCPSGKCKYFGYIELGNKCDDELECLDCKTTWRDFALASYTFQTEQLIKNIFGIIREFCYCFITANECPNCGVLIQRNGGCKHMTCKACAHQFCWYCKQQWGRHKESQCFGSGAISIVLLITMGINILYQLGIFYYFLYVFYPLFLLLELLTMNVLVVGTGFGIFLLFKSILDLKNNRRRICDNLIALGGSILLLTLEYLVLWFSMAYLDITFSKAVVGFIIEISIIILMICYFNRVGFGWISLPVLSIVLFYFLGINGVIIIIWQIPMIIGHNNFLTQVGFNVLALGLLNCLAHHQYIQYWDLQYCIIAKIPIQVIQCLQALQHYLIFMDQYLVDLYFSYLLIKCNKNLLLMQDKPFSKLHLRWESQPPLVEPYIAILEENWYDTKDSFKQMKQENFDEFKIPKRIGQLLMEYVQRPDNQKQNWQLELAKIFSEISDQDQLYKTLEILFKIISVQINRGLTSPLKLFRVTFQNTDLHQIIQQAELLLVEYKMEQQALWKEAAEELVNYTQKKSGFNPKAAIIHTSSQNVSITSELAKKEGYDVYSFSQKLEQLHQKRFQIMSQPISNREIKVFIGRKQQSPVQLQQQIQGQDDYEEVQPQKDQQLLQFLQQVAQSLIVIRRIVICIQKKEGIFGPSQQANIAKTDIRVQFPNSVIVQAIFGPLETLKTLYDLIQDMLENSNLDFYLYTSPPPLRMTQKHLNQTFDDLNSVPNGLFYFGVEKQTSNFYLKEQWMQCAREL</sequence>
<dbReference type="Pfam" id="PF00789">
    <property type="entry name" value="UBX"/>
    <property type="match status" value="1"/>
</dbReference>
<name>A0CAA8_PARTE</name>
<dbReference type="AlphaFoldDB" id="A0CAA8"/>
<dbReference type="GO" id="GO:0061630">
    <property type="term" value="F:ubiquitin protein ligase activity"/>
    <property type="evidence" value="ECO:0000318"/>
    <property type="project" value="GO_Central"/>
</dbReference>
<feature type="domain" description="RING-type" evidence="10">
    <location>
        <begin position="1"/>
        <end position="199"/>
    </location>
</feature>
<dbReference type="GO" id="GO:0031624">
    <property type="term" value="F:ubiquitin conjugating enzyme binding"/>
    <property type="evidence" value="ECO:0000318"/>
    <property type="project" value="GO_Central"/>
</dbReference>
<dbReference type="CDD" id="cd20336">
    <property type="entry name" value="Rcat_RBR"/>
    <property type="match status" value="1"/>
</dbReference>
<evidence type="ECO:0000313" key="12">
    <source>
        <dbReference type="Proteomes" id="UP000000600"/>
    </source>
</evidence>
<dbReference type="PANTHER" id="PTHR46467:SF1">
    <property type="entry name" value="TETHER CONTAINING UBX DOMAIN FOR GLUT4"/>
    <property type="match status" value="1"/>
</dbReference>
<keyword evidence="8" id="KW-0812">Transmembrane</keyword>
<protein>
    <recommendedName>
        <fullName evidence="13">RING-type domain-containing protein</fullName>
    </recommendedName>
</protein>
<keyword evidence="12" id="KW-1185">Reference proteome</keyword>
<feature type="transmembrane region" description="Helical" evidence="8">
    <location>
        <begin position="302"/>
        <end position="320"/>
    </location>
</feature>
<dbReference type="InterPro" id="IPR029071">
    <property type="entry name" value="Ubiquitin-like_domsf"/>
</dbReference>
<evidence type="ECO:0000256" key="5">
    <source>
        <dbReference type="ARBA" id="ARBA00022771"/>
    </source>
</evidence>
<feature type="transmembrane region" description="Helical" evidence="8">
    <location>
        <begin position="230"/>
        <end position="258"/>
    </location>
</feature>
<keyword evidence="4" id="KW-0677">Repeat</keyword>
<keyword evidence="8" id="KW-1133">Transmembrane helix</keyword>
<accession>A0CAA8</accession>
<keyword evidence="7" id="KW-0862">Zinc</keyword>
<evidence type="ECO:0000256" key="2">
    <source>
        <dbReference type="ARBA" id="ARBA00022679"/>
    </source>
</evidence>
<dbReference type="eggNOG" id="KOG1812">
    <property type="taxonomic scope" value="Eukaryota"/>
</dbReference>
<evidence type="ECO:0000259" key="10">
    <source>
        <dbReference type="PROSITE" id="PS51873"/>
    </source>
</evidence>